<evidence type="ECO:0000256" key="5">
    <source>
        <dbReference type="ARBA" id="ARBA00022692"/>
    </source>
</evidence>
<feature type="transmembrane region" description="Helical" evidence="9">
    <location>
        <begin position="240"/>
        <end position="261"/>
    </location>
</feature>
<feature type="transmembrane region" description="Helical" evidence="9">
    <location>
        <begin position="273"/>
        <end position="298"/>
    </location>
</feature>
<comment type="caution">
    <text evidence="11">The sequence shown here is derived from an EMBL/GenBank/DDBJ whole genome shotgun (WGS) entry which is preliminary data.</text>
</comment>
<dbReference type="OrthoDB" id="9811884at2"/>
<evidence type="ECO:0000313" key="12">
    <source>
        <dbReference type="Proteomes" id="UP000030017"/>
    </source>
</evidence>
<dbReference type="CDD" id="cd04187">
    <property type="entry name" value="DPM1_like_bac"/>
    <property type="match status" value="1"/>
</dbReference>
<evidence type="ECO:0000256" key="7">
    <source>
        <dbReference type="ARBA" id="ARBA00023136"/>
    </source>
</evidence>
<dbReference type="GO" id="GO:0016757">
    <property type="term" value="F:glycosyltransferase activity"/>
    <property type="evidence" value="ECO:0007669"/>
    <property type="project" value="UniProtKB-KW"/>
</dbReference>
<keyword evidence="7 9" id="KW-0472">Membrane</keyword>
<dbReference type="SUPFAM" id="SSF53448">
    <property type="entry name" value="Nucleotide-diphospho-sugar transferases"/>
    <property type="match status" value="1"/>
</dbReference>
<keyword evidence="3" id="KW-0328">Glycosyltransferase</keyword>
<evidence type="ECO:0000256" key="3">
    <source>
        <dbReference type="ARBA" id="ARBA00022676"/>
    </source>
</evidence>
<dbReference type="STRING" id="1122185.N792_09910"/>
<dbReference type="PANTHER" id="PTHR48090">
    <property type="entry name" value="UNDECAPRENYL-PHOSPHATE 4-DEOXY-4-FORMAMIDO-L-ARABINOSE TRANSFERASE-RELATED"/>
    <property type="match status" value="1"/>
</dbReference>
<dbReference type="InterPro" id="IPR029044">
    <property type="entry name" value="Nucleotide-diphossugar_trans"/>
</dbReference>
<sequence>MSENPALDDRLTVVVAAFNEADSLPLLQPRIARALDTVREEHDIDGRVLYVDDGSADATWPVLQALALADPRIALLRLSRNFGKELALTAGLDRVEHGAALILDADGQDPPELIPQFVARWRQGYDDVYGTRLVREGEGWLKRATAHAFYRLIGRLSKTPIPADTGDFRLLSPRALDALRQLRERHRFMKGLFGWVGFNRISLPYHRGPRLAGASKFNFWRLWNLALEGITSFSTAPLRLATYLGLLTACFAFAYGIWVIAKALLWGDPVQGWPTMMAVILFLGGVQLIALGLIGEYLGRLYEESKRRPLYLVDVWQPAPGVCSGQVHLVEGASHAQRKAPAGSESA</sequence>
<evidence type="ECO:0000256" key="9">
    <source>
        <dbReference type="SAM" id="Phobius"/>
    </source>
</evidence>
<keyword evidence="2" id="KW-1003">Cell membrane</keyword>
<keyword evidence="4 11" id="KW-0808">Transferase</keyword>
<dbReference type="Gene3D" id="3.90.550.10">
    <property type="entry name" value="Spore Coat Polysaccharide Biosynthesis Protein SpsA, Chain A"/>
    <property type="match status" value="1"/>
</dbReference>
<dbReference type="Pfam" id="PF00535">
    <property type="entry name" value="Glycos_transf_2"/>
    <property type="match status" value="1"/>
</dbReference>
<keyword evidence="12" id="KW-1185">Reference proteome</keyword>
<evidence type="ECO:0000313" key="11">
    <source>
        <dbReference type="EMBL" id="KGM51452.1"/>
    </source>
</evidence>
<feature type="domain" description="Glycosyltransferase 2-like" evidence="10">
    <location>
        <begin position="12"/>
        <end position="178"/>
    </location>
</feature>
<dbReference type="FunFam" id="3.90.550.10:FF:000079">
    <property type="entry name" value="Probable glycosyl transferase"/>
    <property type="match status" value="1"/>
</dbReference>
<dbReference type="RefSeq" id="WP_036194092.1">
    <property type="nucleotide sequence ID" value="NZ_AVPS01000006.1"/>
</dbReference>
<dbReference type="EMBL" id="AVPS01000006">
    <property type="protein sequence ID" value="KGM51452.1"/>
    <property type="molecule type" value="Genomic_DNA"/>
</dbReference>
<protein>
    <submittedName>
        <fullName evidence="11">Glycosyl transferase family 2</fullName>
    </submittedName>
</protein>
<dbReference type="InterPro" id="IPR050256">
    <property type="entry name" value="Glycosyltransferase_2"/>
</dbReference>
<evidence type="ECO:0000256" key="4">
    <source>
        <dbReference type="ARBA" id="ARBA00022679"/>
    </source>
</evidence>
<evidence type="ECO:0000256" key="1">
    <source>
        <dbReference type="ARBA" id="ARBA00004651"/>
    </source>
</evidence>
<gene>
    <name evidence="11" type="ORF">N792_09910</name>
</gene>
<evidence type="ECO:0000256" key="2">
    <source>
        <dbReference type="ARBA" id="ARBA00022475"/>
    </source>
</evidence>
<keyword evidence="6 9" id="KW-1133">Transmembrane helix</keyword>
<dbReference type="Proteomes" id="UP000030017">
    <property type="component" value="Unassembled WGS sequence"/>
</dbReference>
<dbReference type="AlphaFoldDB" id="A0A0A0EQL4"/>
<reference evidence="11 12" key="1">
    <citation type="submission" date="2013-08" db="EMBL/GenBank/DDBJ databases">
        <title>Genome sequencing of Lysobacter.</title>
        <authorList>
            <person name="Zhang S."/>
            <person name="Wang G."/>
        </authorList>
    </citation>
    <scope>NUCLEOTIDE SEQUENCE [LARGE SCALE GENOMIC DNA]</scope>
    <source>
        <strain evidence="11 12">Ko07</strain>
    </source>
</reference>
<organism evidence="11 12">
    <name type="scientific">Lysobacter concretionis Ko07 = DSM 16239</name>
    <dbReference type="NCBI Taxonomy" id="1122185"/>
    <lineage>
        <taxon>Bacteria</taxon>
        <taxon>Pseudomonadati</taxon>
        <taxon>Pseudomonadota</taxon>
        <taxon>Gammaproteobacteria</taxon>
        <taxon>Lysobacterales</taxon>
        <taxon>Lysobacteraceae</taxon>
        <taxon>Novilysobacter</taxon>
    </lineage>
</organism>
<name>A0A0A0EQL4_9GAMM</name>
<accession>A0A0A0EQL4</accession>
<comment type="similarity">
    <text evidence="8">Belongs to the glycosyltransferase 2 family. GtrB subfamily.</text>
</comment>
<comment type="subcellular location">
    <subcellularLocation>
        <location evidence="1">Cell membrane</location>
        <topology evidence="1">Multi-pass membrane protein</topology>
    </subcellularLocation>
</comment>
<proteinExistence type="inferred from homology"/>
<evidence type="ECO:0000256" key="6">
    <source>
        <dbReference type="ARBA" id="ARBA00022989"/>
    </source>
</evidence>
<dbReference type="PANTHER" id="PTHR48090:SF1">
    <property type="entry name" value="PROPHAGE BACTOPRENOL GLUCOSYL TRANSFERASE HOMOLOG"/>
    <property type="match status" value="1"/>
</dbReference>
<dbReference type="GO" id="GO:0005886">
    <property type="term" value="C:plasma membrane"/>
    <property type="evidence" value="ECO:0007669"/>
    <property type="project" value="UniProtKB-SubCell"/>
</dbReference>
<keyword evidence="5 9" id="KW-0812">Transmembrane</keyword>
<dbReference type="InterPro" id="IPR001173">
    <property type="entry name" value="Glyco_trans_2-like"/>
</dbReference>
<evidence type="ECO:0000259" key="10">
    <source>
        <dbReference type="Pfam" id="PF00535"/>
    </source>
</evidence>
<evidence type="ECO:0000256" key="8">
    <source>
        <dbReference type="ARBA" id="ARBA00038152"/>
    </source>
</evidence>
<dbReference type="eggNOG" id="COG0463">
    <property type="taxonomic scope" value="Bacteria"/>
</dbReference>